<feature type="region of interest" description="Disordered" evidence="1">
    <location>
        <begin position="399"/>
        <end position="437"/>
    </location>
</feature>
<sequence length="775" mass="81355">MAAPAELFSISTIPGWHSLTPGAPRQPSAKRRPPPAAAAPPSDSSDASWVRSDEDVAAYFERGGAIEFFYCVRADDAAEADAPDGVSWEAAAAEFHLRVVPQDRVARLQRYYIISRRQVVKVDRRKTGGEHTDAMPLTEWLRHMRAFLRLRQLTFFGSFCLAKCFGLWRSNARARVLRCRRNQLSQRLFGACPAFASPLAQAGELMEQLRSAQAACVQPSRTCSAADWAEQQAAWRTRMAKPALEAAASQLARVAEGVCASVEAAAAEALATVQPHELSDRIGVDLYAASTKAKARSMQGLGSEAEPACSSDDEEEEGGQAELEAGTAGAAGSPVFLAHIVLEEGGGVGFEPSEAQWAAALEEEVVAASLQLAGSVPPLLSLPAFERYNAALLAGGAAPPAEKAAGGSAAEEDGQAEPLSSGKEGQKQEPAGSPTVAAAGAAIEQPSPAHRQTAAELAQLNSLFTSGAATTRALLARSFAEAHRLAQQYQQYDKIQRYGQQFDFAAWEAAQRAELDLPATEAALRQLQAWQAAVEAMPLQGTTGLLRLDATGLQASLAPVVASALERMTGLLLQLAGERCSALLSELRAWAEVAAARPPELQGFLAWAAELARMQEAAAGQAAAMAQADAALELVLSCAGRLPPAEAVRKDDLQEAAAQLPTQLQEAGEWAAVQRSVHAAALGQMVTEVAEEAVLLEAEQHAGMFVDPGATAAEVLAELDLQQSRVAQLSAQAGELASVARELAGIDAALLAAAGGGEVPAEVKDAEAAVQVRVG</sequence>
<protein>
    <submittedName>
        <fullName evidence="2">Uncharacterized protein</fullName>
    </submittedName>
</protein>
<organism evidence="2 3">
    <name type="scientific">Chlorella ohadii</name>
    <dbReference type="NCBI Taxonomy" id="2649997"/>
    <lineage>
        <taxon>Eukaryota</taxon>
        <taxon>Viridiplantae</taxon>
        <taxon>Chlorophyta</taxon>
        <taxon>core chlorophytes</taxon>
        <taxon>Trebouxiophyceae</taxon>
        <taxon>Chlorellales</taxon>
        <taxon>Chlorellaceae</taxon>
        <taxon>Chlorella clade</taxon>
        <taxon>Chlorella</taxon>
    </lineage>
</organism>
<feature type="compositionally biased region" description="Low complexity" evidence="1">
    <location>
        <begin position="399"/>
        <end position="409"/>
    </location>
</feature>
<dbReference type="AlphaFoldDB" id="A0AAD5DTV2"/>
<feature type="region of interest" description="Disordered" evidence="1">
    <location>
        <begin position="14"/>
        <end position="49"/>
    </location>
</feature>
<name>A0AAD5DTV2_9CHLO</name>
<feature type="region of interest" description="Disordered" evidence="1">
    <location>
        <begin position="297"/>
        <end position="326"/>
    </location>
</feature>
<dbReference type="GO" id="GO:0030286">
    <property type="term" value="C:dynein complex"/>
    <property type="evidence" value="ECO:0007669"/>
    <property type="project" value="InterPro"/>
</dbReference>
<dbReference type="EMBL" id="JADXDR010000053">
    <property type="protein sequence ID" value="KAI7842304.1"/>
    <property type="molecule type" value="Genomic_DNA"/>
</dbReference>
<keyword evidence="3" id="KW-1185">Reference proteome</keyword>
<evidence type="ECO:0000256" key="1">
    <source>
        <dbReference type="SAM" id="MobiDB-lite"/>
    </source>
</evidence>
<accession>A0AAD5DTV2</accession>
<feature type="compositionally biased region" description="Low complexity" evidence="1">
    <location>
        <begin position="39"/>
        <end position="48"/>
    </location>
</feature>
<gene>
    <name evidence="2" type="ORF">COHA_003944</name>
</gene>
<dbReference type="GO" id="GO:0045505">
    <property type="term" value="F:dynein intermediate chain binding"/>
    <property type="evidence" value="ECO:0007669"/>
    <property type="project" value="InterPro"/>
</dbReference>
<proteinExistence type="predicted"/>
<dbReference type="InterPro" id="IPR026983">
    <property type="entry name" value="DHC"/>
</dbReference>
<reference evidence="2" key="1">
    <citation type="submission" date="2020-11" db="EMBL/GenBank/DDBJ databases">
        <title>Chlorella ohadii genome sequencing and assembly.</title>
        <authorList>
            <person name="Murik O."/>
            <person name="Treves H."/>
            <person name="Kedem I."/>
            <person name="Shotland Y."/>
            <person name="Kaplan A."/>
        </authorList>
    </citation>
    <scope>NUCLEOTIDE SEQUENCE</scope>
    <source>
        <strain evidence="2">1</strain>
    </source>
</reference>
<dbReference type="PANTHER" id="PTHR45703:SF35">
    <property type="entry name" value="DYNEIN HEAVY CHAIN"/>
    <property type="match status" value="1"/>
</dbReference>
<dbReference type="GO" id="GO:0051959">
    <property type="term" value="F:dynein light intermediate chain binding"/>
    <property type="evidence" value="ECO:0007669"/>
    <property type="project" value="InterPro"/>
</dbReference>
<dbReference type="GO" id="GO:0007018">
    <property type="term" value="P:microtubule-based movement"/>
    <property type="evidence" value="ECO:0007669"/>
    <property type="project" value="InterPro"/>
</dbReference>
<dbReference type="Proteomes" id="UP001205105">
    <property type="component" value="Unassembled WGS sequence"/>
</dbReference>
<evidence type="ECO:0000313" key="2">
    <source>
        <dbReference type="EMBL" id="KAI7842304.1"/>
    </source>
</evidence>
<dbReference type="PANTHER" id="PTHR45703">
    <property type="entry name" value="DYNEIN HEAVY CHAIN"/>
    <property type="match status" value="1"/>
</dbReference>
<evidence type="ECO:0000313" key="3">
    <source>
        <dbReference type="Proteomes" id="UP001205105"/>
    </source>
</evidence>
<comment type="caution">
    <text evidence="2">The sequence shown here is derived from an EMBL/GenBank/DDBJ whole genome shotgun (WGS) entry which is preliminary data.</text>
</comment>